<dbReference type="SUPFAM" id="SSF56784">
    <property type="entry name" value="HAD-like"/>
    <property type="match status" value="1"/>
</dbReference>
<name>A0A167FPC5_METRR</name>
<dbReference type="Pfam" id="PF13671">
    <property type="entry name" value="AAA_33"/>
    <property type="match status" value="1"/>
</dbReference>
<evidence type="ECO:0000313" key="2">
    <source>
        <dbReference type="Proteomes" id="UP000243498"/>
    </source>
</evidence>
<dbReference type="Pfam" id="PF08645">
    <property type="entry name" value="PNK3P"/>
    <property type="match status" value="1"/>
</dbReference>
<keyword evidence="1" id="KW-0808">Transferase</keyword>
<gene>
    <name evidence="1" type="ORF">NOR_03351</name>
</gene>
<dbReference type="InterPro" id="IPR027417">
    <property type="entry name" value="P-loop_NTPase"/>
</dbReference>
<dbReference type="GO" id="GO:0006284">
    <property type="term" value="P:base-excision repair"/>
    <property type="evidence" value="ECO:0007669"/>
    <property type="project" value="EnsemblFungi"/>
</dbReference>
<dbReference type="OrthoDB" id="19045at2759"/>
<dbReference type="PANTHER" id="PTHR12083">
    <property type="entry name" value="BIFUNCTIONAL POLYNUCLEOTIDE PHOSPHATASE/KINASE"/>
    <property type="match status" value="1"/>
</dbReference>
<accession>A0A167FPC5</accession>
<dbReference type="GO" id="GO:0046404">
    <property type="term" value="F:ATP-dependent polydeoxyribonucleotide 5'-hydroxyl-kinase activity"/>
    <property type="evidence" value="ECO:0007669"/>
    <property type="project" value="EnsemblFungi"/>
</dbReference>
<comment type="caution">
    <text evidence="1">The sequence shown here is derived from an EMBL/GenBank/DDBJ whole genome shotgun (WGS) entry which is preliminary data.</text>
</comment>
<organism evidence="1 2">
    <name type="scientific">Metarhizium rileyi (strain RCEF 4871)</name>
    <name type="common">Nomuraea rileyi</name>
    <dbReference type="NCBI Taxonomy" id="1649241"/>
    <lineage>
        <taxon>Eukaryota</taxon>
        <taxon>Fungi</taxon>
        <taxon>Dikarya</taxon>
        <taxon>Ascomycota</taxon>
        <taxon>Pezizomycotina</taxon>
        <taxon>Sordariomycetes</taxon>
        <taxon>Hypocreomycetidae</taxon>
        <taxon>Hypocreales</taxon>
        <taxon>Clavicipitaceae</taxon>
        <taxon>Metarhizium</taxon>
    </lineage>
</organism>
<dbReference type="NCBIfam" id="TIGR01664">
    <property type="entry name" value="DNA-3'-Pase"/>
    <property type="match status" value="1"/>
</dbReference>
<keyword evidence="2" id="KW-1185">Reference proteome</keyword>
<sequence length="476" mass="53987">MFFCKIPAFIAWHRRIPPVSGRLQKRQFRLLLSNGLCTAQPPVKSAVANFFTPTSQKPKDRTTWSERGPNDDVPATLLVGRYVPEGHAPNQKPRRKIAAFDLDSTLITTSSGKKHAGDATDWKWWHPHVPGVLRELHEQNNYQIIILSNQGGITLHFSPSYKGPKSSIQKRQNEFKQKCSAILNNLDIPTTVYAATEKDMYRKPNIGMWKEACEDYDILEDDVDLENSFFVGDAGGRVASLGRSGDDGVVAVAKDFSCSDRNFAHNVGIAYKTPEEYFLGEKPREFSRDFDLAKFPFEETSSLPQSAGTAFERKNEKDVVLFCGPPGAGKSTFFWKHLKPLGYERVNQDTLKSREKCRQAAKELLSQGRSIVIDNTNADPETRALWVEVATAANVPIRCVWFKTPLYICEHNDAVRAHNDLLNPEARSVLPKLAFTGFASRYKEPQLKEGFQDIIEVEFKYRGTKEEYVVWARYWT</sequence>
<protein>
    <submittedName>
        <fullName evidence="1">DNA kinase/phosphatase Pnk1</fullName>
    </submittedName>
</protein>
<dbReference type="GO" id="GO:0005634">
    <property type="term" value="C:nucleus"/>
    <property type="evidence" value="ECO:0007669"/>
    <property type="project" value="EnsemblFungi"/>
</dbReference>
<dbReference type="FunFam" id="3.40.50.300:FF:002548">
    <property type="entry name" value="DNA kinase/phosphatase Pnk1"/>
    <property type="match status" value="1"/>
</dbReference>
<dbReference type="NCBIfam" id="TIGR01662">
    <property type="entry name" value="HAD-SF-IIIA"/>
    <property type="match status" value="1"/>
</dbReference>
<dbReference type="GO" id="GO:0003690">
    <property type="term" value="F:double-stranded DNA binding"/>
    <property type="evidence" value="ECO:0007669"/>
    <property type="project" value="TreeGrafter"/>
</dbReference>
<dbReference type="SUPFAM" id="SSF52540">
    <property type="entry name" value="P-loop containing nucleoside triphosphate hydrolases"/>
    <property type="match status" value="1"/>
</dbReference>
<dbReference type="Proteomes" id="UP000243498">
    <property type="component" value="Unassembled WGS sequence"/>
</dbReference>
<dbReference type="GO" id="GO:0000012">
    <property type="term" value="P:single strand break repair"/>
    <property type="evidence" value="ECO:0007669"/>
    <property type="project" value="EnsemblFungi"/>
</dbReference>
<dbReference type="InterPro" id="IPR036412">
    <property type="entry name" value="HAD-like_sf"/>
</dbReference>
<dbReference type="OMA" id="AADWKWW"/>
<dbReference type="Gene3D" id="3.40.50.1000">
    <property type="entry name" value="HAD superfamily/HAD-like"/>
    <property type="match status" value="1"/>
</dbReference>
<keyword evidence="1" id="KW-0418">Kinase</keyword>
<reference evidence="1 2" key="1">
    <citation type="journal article" date="2016" name="Genome Biol. Evol.">
        <title>Divergent and convergent evolution of fungal pathogenicity.</title>
        <authorList>
            <person name="Shang Y."/>
            <person name="Xiao G."/>
            <person name="Zheng P."/>
            <person name="Cen K."/>
            <person name="Zhan S."/>
            <person name="Wang C."/>
        </authorList>
    </citation>
    <scope>NUCLEOTIDE SEQUENCE [LARGE SCALE GENOMIC DNA]</scope>
    <source>
        <strain evidence="1 2">RCEF 4871</strain>
    </source>
</reference>
<dbReference type="EMBL" id="AZHC01000008">
    <property type="protein sequence ID" value="OAA45562.1"/>
    <property type="molecule type" value="Genomic_DNA"/>
</dbReference>
<dbReference type="InterPro" id="IPR023214">
    <property type="entry name" value="HAD_sf"/>
</dbReference>
<dbReference type="InterPro" id="IPR013954">
    <property type="entry name" value="PNK3P"/>
</dbReference>
<dbReference type="PANTHER" id="PTHR12083:SF9">
    <property type="entry name" value="BIFUNCTIONAL POLYNUCLEOTIDE PHOSPHATASE_KINASE"/>
    <property type="match status" value="1"/>
</dbReference>
<dbReference type="STRING" id="1081105.A0A167FPC5"/>
<dbReference type="Gene3D" id="3.40.50.300">
    <property type="entry name" value="P-loop containing nucleotide triphosphate hydrolases"/>
    <property type="match status" value="1"/>
</dbReference>
<dbReference type="FunFam" id="3.40.50.1000:FF:000078">
    <property type="entry name" value="Bifunctional polynucleotide phosphatase/kinase"/>
    <property type="match status" value="1"/>
</dbReference>
<proteinExistence type="predicted"/>
<dbReference type="GO" id="GO:0046403">
    <property type="term" value="F:polynucleotide 3'-phosphatase activity"/>
    <property type="evidence" value="ECO:0007669"/>
    <property type="project" value="EnsemblFungi"/>
</dbReference>
<dbReference type="InterPro" id="IPR006551">
    <property type="entry name" value="Polynucleotide_phosphatase"/>
</dbReference>
<evidence type="ECO:0000313" key="1">
    <source>
        <dbReference type="EMBL" id="OAA45562.1"/>
    </source>
</evidence>
<dbReference type="AlphaFoldDB" id="A0A167FPC5"/>
<dbReference type="InterPro" id="IPR006549">
    <property type="entry name" value="HAD-SF_hydro_IIIA"/>
</dbReference>